<feature type="repeat" description="TPR" evidence="3">
    <location>
        <begin position="188"/>
        <end position="221"/>
    </location>
</feature>
<dbReference type="Pfam" id="PF09976">
    <property type="entry name" value="TPR_21"/>
    <property type="match status" value="1"/>
</dbReference>
<keyword evidence="2 3" id="KW-0802">TPR repeat</keyword>
<protein>
    <submittedName>
        <fullName evidence="6">Tetratricopeptide repeat protein</fullName>
    </submittedName>
</protein>
<gene>
    <name evidence="6" type="ORF">NEA10_18845</name>
</gene>
<dbReference type="SMART" id="SM00028">
    <property type="entry name" value="TPR"/>
    <property type="match status" value="4"/>
</dbReference>
<feature type="region of interest" description="Disordered" evidence="4">
    <location>
        <begin position="37"/>
        <end position="57"/>
    </location>
</feature>
<keyword evidence="7" id="KW-1185">Reference proteome</keyword>
<evidence type="ECO:0000259" key="5">
    <source>
        <dbReference type="Pfam" id="PF09976"/>
    </source>
</evidence>
<proteinExistence type="predicted"/>
<dbReference type="InterPro" id="IPR011990">
    <property type="entry name" value="TPR-like_helical_dom_sf"/>
</dbReference>
<reference evidence="6" key="1">
    <citation type="submission" date="2022-06" db="EMBL/GenBank/DDBJ databases">
        <title>Genome sequence of Phormidium yuhuli AB48 isolated from an industrial photobioreactor environment.</title>
        <authorList>
            <person name="Qiu Y."/>
            <person name="Noonan A.J.C."/>
            <person name="Dofher K."/>
            <person name="Koch M."/>
            <person name="Kieft B."/>
            <person name="Lin X."/>
            <person name="Ziels R.M."/>
            <person name="Hallam S.J."/>
        </authorList>
    </citation>
    <scope>NUCLEOTIDE SEQUENCE</scope>
    <source>
        <strain evidence="6">AB48</strain>
    </source>
</reference>
<dbReference type="PANTHER" id="PTHR44943">
    <property type="entry name" value="CELLULOSE SYNTHASE OPERON PROTEIN C"/>
    <property type="match status" value="1"/>
</dbReference>
<feature type="domain" description="Ancillary SecYEG translocon subunit/Cell division coordinator CpoB TPR" evidence="5">
    <location>
        <begin position="191"/>
        <end position="268"/>
    </location>
</feature>
<accession>A0ABY5ANR8</accession>
<organism evidence="6 7">
    <name type="scientific">Phormidium yuhuli AB48</name>
    <dbReference type="NCBI Taxonomy" id="2940671"/>
    <lineage>
        <taxon>Bacteria</taxon>
        <taxon>Bacillati</taxon>
        <taxon>Cyanobacteriota</taxon>
        <taxon>Cyanophyceae</taxon>
        <taxon>Oscillatoriophycideae</taxon>
        <taxon>Oscillatoriales</taxon>
        <taxon>Oscillatoriaceae</taxon>
        <taxon>Phormidium</taxon>
        <taxon>Phormidium yuhuli</taxon>
    </lineage>
</organism>
<dbReference type="Proteomes" id="UP001056708">
    <property type="component" value="Chromosome"/>
</dbReference>
<dbReference type="InterPro" id="IPR019734">
    <property type="entry name" value="TPR_rpt"/>
</dbReference>
<evidence type="ECO:0000256" key="2">
    <source>
        <dbReference type="ARBA" id="ARBA00022803"/>
    </source>
</evidence>
<sequence length="282" mass="30986">MSKKRSGWFSRIVLAIGLIAFLGFSIAPLLGGVLQGTQGRSTPTPTNTPSATTPDDDLKAQERGYKLVLEREPDNRTALRGLIDVRRQLNDVEGTVAPLERLAELNPEESRFRVLLAQTKQYLGDREGAVETYRALINQEPGNVQALQGLVTLLLQENRPESAIAAIEDVLQLAPQANQAEPGSIDVVSTQLLLGQVYAEQQRYDQALNVFENLSQEHSSDFRPLVGKGLILEEMGQLDEARSALNTALDLAPAQQRDRIQILLEDIQAREAAPPEETESGE</sequence>
<dbReference type="Gene3D" id="1.25.40.10">
    <property type="entry name" value="Tetratricopeptide repeat domain"/>
    <property type="match status" value="2"/>
</dbReference>
<name>A0ABY5ANR8_9CYAN</name>
<evidence type="ECO:0000313" key="6">
    <source>
        <dbReference type="EMBL" id="USR90853.1"/>
    </source>
</evidence>
<dbReference type="SUPFAM" id="SSF48452">
    <property type="entry name" value="TPR-like"/>
    <property type="match status" value="1"/>
</dbReference>
<dbReference type="PROSITE" id="PS50005">
    <property type="entry name" value="TPR"/>
    <property type="match status" value="1"/>
</dbReference>
<dbReference type="PANTHER" id="PTHR44943:SF8">
    <property type="entry name" value="TPR REPEAT-CONTAINING PROTEIN MJ0263"/>
    <property type="match status" value="1"/>
</dbReference>
<dbReference type="RefSeq" id="WP_252662877.1">
    <property type="nucleotide sequence ID" value="NZ_CP098611.1"/>
</dbReference>
<evidence type="ECO:0000256" key="1">
    <source>
        <dbReference type="ARBA" id="ARBA00022737"/>
    </source>
</evidence>
<dbReference type="EMBL" id="CP098611">
    <property type="protein sequence ID" value="USR90853.1"/>
    <property type="molecule type" value="Genomic_DNA"/>
</dbReference>
<dbReference type="InterPro" id="IPR051685">
    <property type="entry name" value="Ycf3/AcsC/BcsC/TPR_MFPF"/>
</dbReference>
<evidence type="ECO:0000313" key="7">
    <source>
        <dbReference type="Proteomes" id="UP001056708"/>
    </source>
</evidence>
<evidence type="ECO:0000256" key="4">
    <source>
        <dbReference type="SAM" id="MobiDB-lite"/>
    </source>
</evidence>
<feature type="compositionally biased region" description="Low complexity" evidence="4">
    <location>
        <begin position="42"/>
        <end position="53"/>
    </location>
</feature>
<dbReference type="InterPro" id="IPR018704">
    <property type="entry name" value="SecYEG/CpoB_TPR"/>
</dbReference>
<keyword evidence="1" id="KW-0677">Repeat</keyword>
<dbReference type="Pfam" id="PF14559">
    <property type="entry name" value="TPR_19"/>
    <property type="match status" value="1"/>
</dbReference>
<evidence type="ECO:0000256" key="3">
    <source>
        <dbReference type="PROSITE-ProRule" id="PRU00339"/>
    </source>
</evidence>